<dbReference type="InterPro" id="IPR000531">
    <property type="entry name" value="Beta-barrel_TonB"/>
</dbReference>
<evidence type="ECO:0000256" key="2">
    <source>
        <dbReference type="ARBA" id="ARBA00022448"/>
    </source>
</evidence>
<accession>A0ABM7P1R5</accession>
<name>A0ABM7P1R5_9BACT</name>
<sequence length="638" mass="72132">MAQSDSILLDDVEVIASAHKSSVLSTAPVQYIGSADLLKFGVTDISDALHRLAGVNIRDYGGTGGMKTVSVRGLGSQHTGVSYDGILLSECQNGEIDLSRYALNNVGSVSLAIGDNDDIFIPARQAAYPAVLSIETLKTLPLDYRAHILAEIKTGSFGLFNPFVKYTQRYSDSFVASVSSEYTHADNNFPFTLKNISLITHEKRTHNKMDSYHGEMDLRWSINKLSNLWTKIYYYDNSRLLPGQVIYYTNISGQRLRDRNAFLQTFFTTRNNSGNLSLKVNAKVNWAASIYNDDVYPDGIKDASYWQREYYASASLLYTPIDHLALDYSLDYAYNNLNSSLATDTRPYRNTILQSFTAKYALSRFTAVARLLHSVYLNGEKEGEGSKDMRRLSPSFSLSYKLLQNRDLFVRASYKSIFRAPTFTESYYYLYGSRDLKPEITKQFNLGVTWRQSFSHRMDFEATLDAYINNVKDKIVAVPYNMFVWTHINVGKVLVQGVDASILASYHFDSRQTISLSGNYTYNKCENRTSKTSEYYLNQLAYMPVHSGSASLSYENPLVNLSIHGTGMTMRWVNNEHYNGNSLPGYIEAGLSVYKTIDIGGKLTLRGDILNIFNKQYNIIYMYPMPGRSFTMSATYSF</sequence>
<evidence type="ECO:0000256" key="6">
    <source>
        <dbReference type="ARBA" id="ARBA00023077"/>
    </source>
</evidence>
<keyword evidence="3 10" id="KW-1134">Transmembrane beta strand</keyword>
<keyword evidence="9 10" id="KW-0998">Cell outer membrane</keyword>
<dbReference type="PROSITE" id="PS52016">
    <property type="entry name" value="TONB_DEPENDENT_REC_3"/>
    <property type="match status" value="1"/>
</dbReference>
<dbReference type="EMBL" id="AP024484">
    <property type="protein sequence ID" value="BCS86728.1"/>
    <property type="molecule type" value="Genomic_DNA"/>
</dbReference>
<evidence type="ECO:0000256" key="5">
    <source>
        <dbReference type="ARBA" id="ARBA00022729"/>
    </source>
</evidence>
<dbReference type="InterPro" id="IPR037066">
    <property type="entry name" value="Plug_dom_sf"/>
</dbReference>
<evidence type="ECO:0000313" key="15">
    <source>
        <dbReference type="Proteomes" id="UP001319045"/>
    </source>
</evidence>
<keyword evidence="7 10" id="KW-0472">Membrane</keyword>
<evidence type="ECO:0000256" key="1">
    <source>
        <dbReference type="ARBA" id="ARBA00004571"/>
    </source>
</evidence>
<gene>
    <name evidence="14" type="ORF">prwr041_26210</name>
</gene>
<comment type="similarity">
    <text evidence="10 11">Belongs to the TonB-dependent receptor family.</text>
</comment>
<evidence type="ECO:0000256" key="7">
    <source>
        <dbReference type="ARBA" id="ARBA00023136"/>
    </source>
</evidence>
<feature type="domain" description="TonB-dependent receptor plug" evidence="13">
    <location>
        <begin position="26"/>
        <end position="111"/>
    </location>
</feature>
<proteinExistence type="inferred from homology"/>
<evidence type="ECO:0000256" key="9">
    <source>
        <dbReference type="ARBA" id="ARBA00023237"/>
    </source>
</evidence>
<comment type="subcellular location">
    <subcellularLocation>
        <location evidence="1 10">Cell outer membrane</location>
        <topology evidence="1 10">Multi-pass membrane protein</topology>
    </subcellularLocation>
</comment>
<evidence type="ECO:0000256" key="4">
    <source>
        <dbReference type="ARBA" id="ARBA00022692"/>
    </source>
</evidence>
<dbReference type="SUPFAM" id="SSF56935">
    <property type="entry name" value="Porins"/>
    <property type="match status" value="1"/>
</dbReference>
<dbReference type="PANTHER" id="PTHR30069">
    <property type="entry name" value="TONB-DEPENDENT OUTER MEMBRANE RECEPTOR"/>
    <property type="match status" value="1"/>
</dbReference>
<keyword evidence="5" id="KW-0732">Signal</keyword>
<keyword evidence="15" id="KW-1185">Reference proteome</keyword>
<evidence type="ECO:0000259" key="12">
    <source>
        <dbReference type="Pfam" id="PF00593"/>
    </source>
</evidence>
<dbReference type="Pfam" id="PF00593">
    <property type="entry name" value="TonB_dep_Rec_b-barrel"/>
    <property type="match status" value="1"/>
</dbReference>
<dbReference type="InterPro" id="IPR036942">
    <property type="entry name" value="Beta-barrel_TonB_sf"/>
</dbReference>
<dbReference type="Gene3D" id="2.170.130.10">
    <property type="entry name" value="TonB-dependent receptor, plug domain"/>
    <property type="match status" value="1"/>
</dbReference>
<protein>
    <submittedName>
        <fullName evidence="14">Ligand-gated channel</fullName>
    </submittedName>
</protein>
<evidence type="ECO:0000256" key="11">
    <source>
        <dbReference type="RuleBase" id="RU003357"/>
    </source>
</evidence>
<evidence type="ECO:0000313" key="14">
    <source>
        <dbReference type="EMBL" id="BCS86728.1"/>
    </source>
</evidence>
<dbReference type="PANTHER" id="PTHR30069:SF29">
    <property type="entry name" value="HEMOGLOBIN AND HEMOGLOBIN-HAPTOGLOBIN-BINDING PROTEIN 1-RELATED"/>
    <property type="match status" value="1"/>
</dbReference>
<feature type="domain" description="TonB-dependent receptor-like beta-barrel" evidence="12">
    <location>
        <begin position="200"/>
        <end position="612"/>
    </location>
</feature>
<evidence type="ECO:0000256" key="3">
    <source>
        <dbReference type="ARBA" id="ARBA00022452"/>
    </source>
</evidence>
<dbReference type="Gene3D" id="2.40.170.20">
    <property type="entry name" value="TonB-dependent receptor, beta-barrel domain"/>
    <property type="match status" value="1"/>
</dbReference>
<dbReference type="Pfam" id="PF07715">
    <property type="entry name" value="Plug"/>
    <property type="match status" value="1"/>
</dbReference>
<keyword evidence="6 11" id="KW-0798">TonB box</keyword>
<keyword evidence="4 10" id="KW-0812">Transmembrane</keyword>
<keyword evidence="2 10" id="KW-0813">Transport</keyword>
<evidence type="ECO:0000256" key="8">
    <source>
        <dbReference type="ARBA" id="ARBA00023170"/>
    </source>
</evidence>
<dbReference type="InterPro" id="IPR012910">
    <property type="entry name" value="Plug_dom"/>
</dbReference>
<organism evidence="14 15">
    <name type="scientific">Prevotella herbatica</name>
    <dbReference type="NCBI Taxonomy" id="2801997"/>
    <lineage>
        <taxon>Bacteria</taxon>
        <taxon>Pseudomonadati</taxon>
        <taxon>Bacteroidota</taxon>
        <taxon>Bacteroidia</taxon>
        <taxon>Bacteroidales</taxon>
        <taxon>Prevotellaceae</taxon>
        <taxon>Prevotella</taxon>
    </lineage>
</organism>
<keyword evidence="8" id="KW-0675">Receptor</keyword>
<dbReference type="Proteomes" id="UP001319045">
    <property type="component" value="Chromosome"/>
</dbReference>
<evidence type="ECO:0000259" key="13">
    <source>
        <dbReference type="Pfam" id="PF07715"/>
    </source>
</evidence>
<reference evidence="14 15" key="1">
    <citation type="journal article" date="2022" name="Int. J. Syst. Evol. Microbiol.">
        <title>Prevotella herbatica sp. nov., a plant polysaccharide-decomposing anaerobic bacterium isolated from a methanogenic reactor.</title>
        <authorList>
            <person name="Uek A."/>
            <person name="Tonouchi A."/>
            <person name="Kaku N."/>
            <person name="Ueki K."/>
        </authorList>
    </citation>
    <scope>NUCLEOTIDE SEQUENCE [LARGE SCALE GENOMIC DNA]</scope>
    <source>
        <strain evidence="14 15">WR041</strain>
    </source>
</reference>
<dbReference type="InterPro" id="IPR039426">
    <property type="entry name" value="TonB-dep_rcpt-like"/>
</dbReference>
<evidence type="ECO:0000256" key="10">
    <source>
        <dbReference type="PROSITE-ProRule" id="PRU01360"/>
    </source>
</evidence>